<evidence type="ECO:0000256" key="4">
    <source>
        <dbReference type="ARBA" id="ARBA00022827"/>
    </source>
</evidence>
<sequence>MNKRGLVWFKNDLRLHDNEALSRAQVECKELVFCYCVEKSDFKKLDIGFRRADVIRFKFLEQSVLNLKTNLESLGGNLYVGDDSALLTLPQLVKEYNITDIYAEEEYASYELSLVNEVRKALPDIKFHFYWGKTLYHKDDIPFEIAKIPLTSKAYRIPAGRESEPRLTFPELKQLNCIPGIKIKEFPSYKIYGFTKKEYDTAKPLVEGGETAALERLEYYTFKSELLTGYRWSRNKSDGLDYSSKFSPCLALGCISAREIYHKVKDYEEKVKKNQSTWWLVFELVWRDFFTFKAMRIGNSIYKTDGYKNKHIDWENDTKKFQRWCEGNTGIPFIDAHMRQLNETGYMSNRGRVNCASYFVHDLKIDWTWGASYFEAKLIDYDVSSNWMNWHMQAFEIWYTNPVHQSNKYKAQDFIRKWIPELSDRNDIEVLVPWEYDIPRYPKPIEVYKKWSRAINLIQKSDK</sequence>
<dbReference type="PROSITE" id="PS51645">
    <property type="entry name" value="PHR_CRY_ALPHA_BETA"/>
    <property type="match status" value="1"/>
</dbReference>
<dbReference type="InterPro" id="IPR002081">
    <property type="entry name" value="Cryptochrome/DNA_photolyase_1"/>
</dbReference>
<dbReference type="Pfam" id="PF00875">
    <property type="entry name" value="DNA_photolyase"/>
    <property type="match status" value="1"/>
</dbReference>
<accession>A0ABV8P919</accession>
<reference evidence="9" key="1">
    <citation type="journal article" date="2019" name="Int. J. Syst. Evol. Microbiol.">
        <title>The Global Catalogue of Microorganisms (GCM) 10K type strain sequencing project: providing services to taxonomists for standard genome sequencing and annotation.</title>
        <authorList>
            <consortium name="The Broad Institute Genomics Platform"/>
            <consortium name="The Broad Institute Genome Sequencing Center for Infectious Disease"/>
            <person name="Wu L."/>
            <person name="Ma J."/>
        </authorList>
    </citation>
    <scope>NUCLEOTIDE SEQUENCE [LARGE SCALE GENOMIC DNA]</scope>
    <source>
        <strain evidence="9">CCM 8691</strain>
    </source>
</reference>
<dbReference type="RefSeq" id="WP_378981729.1">
    <property type="nucleotide sequence ID" value="NZ_JBHSBW010000007.1"/>
</dbReference>
<dbReference type="PRINTS" id="PR00147">
    <property type="entry name" value="DNAPHOTLYASE"/>
</dbReference>
<comment type="cofactor">
    <cofactor evidence="6">
        <name>(6R)-5,10-methylene-5,6,7,8-tetrahydrofolate</name>
        <dbReference type="ChEBI" id="CHEBI:15636"/>
    </cofactor>
    <text evidence="6">Binds 1 5,10-methenyltetrahydrofolate (MTHF) per subunit.</text>
</comment>
<dbReference type="InterPro" id="IPR006050">
    <property type="entry name" value="DNA_photolyase_N"/>
</dbReference>
<evidence type="ECO:0000259" key="7">
    <source>
        <dbReference type="PROSITE" id="PS51645"/>
    </source>
</evidence>
<keyword evidence="5 6" id="KW-0157">Chromophore</keyword>
<feature type="domain" description="Photolyase/cryptochrome alpha/beta" evidence="7">
    <location>
        <begin position="3"/>
        <end position="135"/>
    </location>
</feature>
<dbReference type="SUPFAM" id="SSF52425">
    <property type="entry name" value="Cryptochrome/photolyase, N-terminal domain"/>
    <property type="match status" value="1"/>
</dbReference>
<evidence type="ECO:0000256" key="1">
    <source>
        <dbReference type="ARBA" id="ARBA00005862"/>
    </source>
</evidence>
<evidence type="ECO:0000256" key="6">
    <source>
        <dbReference type="RuleBase" id="RU367151"/>
    </source>
</evidence>
<comment type="function">
    <text evidence="6">May have a photoreceptor function.</text>
</comment>
<dbReference type="Pfam" id="PF03441">
    <property type="entry name" value="FAD_binding_7"/>
    <property type="match status" value="1"/>
</dbReference>
<evidence type="ECO:0000256" key="2">
    <source>
        <dbReference type="ARBA" id="ARBA00017881"/>
    </source>
</evidence>
<dbReference type="Proteomes" id="UP001595789">
    <property type="component" value="Unassembled WGS sequence"/>
</dbReference>
<name>A0ABV8P919_9SPHI</name>
<evidence type="ECO:0000313" key="9">
    <source>
        <dbReference type="Proteomes" id="UP001595789"/>
    </source>
</evidence>
<dbReference type="InterPro" id="IPR014729">
    <property type="entry name" value="Rossmann-like_a/b/a_fold"/>
</dbReference>
<proteinExistence type="inferred from homology"/>
<dbReference type="InterPro" id="IPR036134">
    <property type="entry name" value="Crypto/Photolyase_FAD-like_sf"/>
</dbReference>
<dbReference type="PANTHER" id="PTHR11455">
    <property type="entry name" value="CRYPTOCHROME"/>
    <property type="match status" value="1"/>
</dbReference>
<dbReference type="InterPro" id="IPR036155">
    <property type="entry name" value="Crypto/Photolyase_N_sf"/>
</dbReference>
<dbReference type="EMBL" id="JBHSBW010000007">
    <property type="protein sequence ID" value="MFC4210181.1"/>
    <property type="molecule type" value="Genomic_DNA"/>
</dbReference>
<comment type="similarity">
    <text evidence="1 6">Belongs to the DNA photolyase class-1 family.</text>
</comment>
<dbReference type="InterPro" id="IPR014133">
    <property type="entry name" value="Cry_DASH"/>
</dbReference>
<evidence type="ECO:0000256" key="3">
    <source>
        <dbReference type="ARBA" id="ARBA00022630"/>
    </source>
</evidence>
<comment type="caution">
    <text evidence="8">The sequence shown here is derived from an EMBL/GenBank/DDBJ whole genome shotgun (WGS) entry which is preliminary data.</text>
</comment>
<keyword evidence="3 6" id="KW-0285">Flavoprotein</keyword>
<dbReference type="InterPro" id="IPR005101">
    <property type="entry name" value="Cryptochr/Photolyase_FAD-bd"/>
</dbReference>
<dbReference type="NCBIfam" id="TIGR02765">
    <property type="entry name" value="crypto_DASH"/>
    <property type="match status" value="1"/>
</dbReference>
<dbReference type="Gene3D" id="1.10.579.10">
    <property type="entry name" value="DNA Cyclobutane Dipyrimidine Photolyase, subunit A, domain 3"/>
    <property type="match status" value="1"/>
</dbReference>
<dbReference type="Gene3D" id="3.40.50.620">
    <property type="entry name" value="HUPs"/>
    <property type="match status" value="1"/>
</dbReference>
<organism evidence="8 9">
    <name type="scientific">Pedobacter lithocola</name>
    <dbReference type="NCBI Taxonomy" id="1908239"/>
    <lineage>
        <taxon>Bacteria</taxon>
        <taxon>Pseudomonadati</taxon>
        <taxon>Bacteroidota</taxon>
        <taxon>Sphingobacteriia</taxon>
        <taxon>Sphingobacteriales</taxon>
        <taxon>Sphingobacteriaceae</taxon>
        <taxon>Pedobacter</taxon>
    </lineage>
</organism>
<gene>
    <name evidence="8" type="ORF">ACFOWA_03240</name>
</gene>
<dbReference type="SUPFAM" id="SSF48173">
    <property type="entry name" value="Cryptochrome/photolyase FAD-binding domain"/>
    <property type="match status" value="1"/>
</dbReference>
<protein>
    <recommendedName>
        <fullName evidence="2 6">Cryptochrome DASH</fullName>
    </recommendedName>
</protein>
<dbReference type="Gene3D" id="1.25.40.80">
    <property type="match status" value="1"/>
</dbReference>
<keyword evidence="4 6" id="KW-0274">FAD</keyword>
<comment type="cofactor">
    <cofactor evidence="6">
        <name>FAD</name>
        <dbReference type="ChEBI" id="CHEBI:57692"/>
    </cofactor>
    <text evidence="6">Binds 1 FAD per subunit.</text>
</comment>
<evidence type="ECO:0000313" key="8">
    <source>
        <dbReference type="EMBL" id="MFC4210181.1"/>
    </source>
</evidence>
<evidence type="ECO:0000256" key="5">
    <source>
        <dbReference type="ARBA" id="ARBA00022991"/>
    </source>
</evidence>
<keyword evidence="9" id="KW-1185">Reference proteome</keyword>